<feature type="non-terminal residue" evidence="6">
    <location>
        <position position="1896"/>
    </location>
</feature>
<evidence type="ECO:0000313" key="6">
    <source>
        <dbReference type="EMBL" id="TQV89086.1"/>
    </source>
</evidence>
<evidence type="ECO:0000259" key="4">
    <source>
        <dbReference type="Pfam" id="PF12256"/>
    </source>
</evidence>
<evidence type="ECO:0000256" key="2">
    <source>
        <dbReference type="ARBA" id="ARBA00022525"/>
    </source>
</evidence>
<dbReference type="InterPro" id="IPR022045">
    <property type="entry name" value="TcdB_toxin_mid/N"/>
</dbReference>
<comment type="caution">
    <text evidence="6">The sequence shown here is derived from an EMBL/GenBank/DDBJ whole genome shotgun (WGS) entry which is preliminary data.</text>
</comment>
<keyword evidence="3" id="KW-0843">Virulence</keyword>
<keyword evidence="7" id="KW-1185">Reference proteome</keyword>
<accession>A0A545UHY7</accession>
<evidence type="ECO:0000256" key="3">
    <source>
        <dbReference type="ARBA" id="ARBA00023026"/>
    </source>
</evidence>
<dbReference type="Pfam" id="PF17892">
    <property type="entry name" value="Cadherin_5"/>
    <property type="match status" value="2"/>
</dbReference>
<name>A0A545UHY7_9GAMM</name>
<feature type="domain" description="Insecticide toxin TcdB middle/N-terminal" evidence="4">
    <location>
        <begin position="1722"/>
        <end position="1846"/>
    </location>
</feature>
<dbReference type="NCBIfam" id="NF012211">
    <property type="entry name" value="tand_rpt_95"/>
    <property type="match status" value="6"/>
</dbReference>
<evidence type="ECO:0000259" key="5">
    <source>
        <dbReference type="Pfam" id="PF17892"/>
    </source>
</evidence>
<dbReference type="GO" id="GO:0005737">
    <property type="term" value="C:cytoplasm"/>
    <property type="evidence" value="ECO:0007669"/>
    <property type="project" value="InterPro"/>
</dbReference>
<dbReference type="InterPro" id="IPR013783">
    <property type="entry name" value="Ig-like_fold"/>
</dbReference>
<sequence length="1896" mass="205419">MSLIWRSQMIRKLNYLWLLVFVSLSPVSFFGVLSGIPTVYAWDQDCDFLPQGCGPVVPLTNFRVVEHDGTSIARLQWDYMGTQRNYLVERKASSGTWTPIYFGTSTLYTDMDLPQGTYQYRGKNCNNLNECSDWSLSEEISVIGAPLRPWINLSGSTYIDDTFTLTYASEPAIVEYTVERDGETIYVGASPSLAQTLPLGSYDYRVKARNNVGSSDWGVRTVTVRDRVSIATSESVYNSDDNILITVDAGGLSASDLIHYQLDDGEVITKTERTHQFGVLSGGSHLVKVWGEYTDNNGQHRLTSVAQKTISIRHRPIITAQNPLSVDEENSLTISLDDFTVEDADSPPHHMIFSVGDGDNYAREGTQITPNADFDGTLSVPIIVSDGQAANEPYHAMVTVNPVNDKPVISAGAPLPAIDEDTSLAIALSNLVITDVDSSHFTVNVQSNMEYTPVGDTVIPHPNFHGTLTVKVSVSDGQDSSNIIQLPLVVNSVNDKPVIHRATLPAINEDGSLAIDLSQLLVTDVDSSDLTLTVLGGSNYSTTGNTVTPNADFNGTLTVPLQVSDGIAMSDVFNASVTVNAVNDKPVINSHSIPAVNEDSSLTIQLSHLNITDVDSSSFTLTVGDGANYSRVGNVITPDANFHGALTVSLTVSDGSATSDPFNATVTVNAVNDKPVINSHTIPAVNEDSSLTIQLSHLDISDVDSNSFTVTVHDGANYSKVGNTIAPEANFNGTITIPVTVNDGSATSDTLNASVTVNAINDAPVIAEGDSQSIATDQEQAQSLTLNASDIDSGTLTWSEYTSPSHGGVSGYGQGLSKVLTYTPSTGFGGVDSFVVQVSDGIAVDRVTVTVQVNQVDQEFAEKFSGIVDDAALVTPSVPANEAVGAVESQAGVSGGAATYSVPIAIPPGRNGMQPNVSLNYSSRSGNGIVGVGWSLAAGAAIHRCTATYAQDGFTQQIQYSAKDRLCLNGSRLMAVSGVYGMTGTEYRTELDSFVRVKQHGGDINDTGTWFSAEFKGGSVAYFGKNGDSRLVHEGMESTFKWLIEFKHDLVGNSAGEAFNGTVPSDASNFIHYVYQDYGAGEKLLRHIYYTGSGESNSQRGDRRVELNYESRINTQTPSLSDKRSGYIAGGYYEQTQRLKSIKTFVGASQVNEYELTYQQSDASKRSLLANVKRCAFDVGASKHCLPVTSFNWMDKRHFGAPEKLTIGGVERYQDVLEINKVIPIGDFDGDGTQDFPGFNTNAEQALISTNDITRNSNCHRILEALRFQCIEMDLDRDGVTDNYKIEDYKLKVRSSSNKSAGYVTQMDLYIPSESNDNSTIRKILFTRYDRIMSVTDMNGDGYPDLVAYIVNRSAPNRGKGSVKVFLHNQSGSSPYFETTASYSLALNSKIVYPANGVFDYDPTQSAEVIGDIDGNGLPDLKITTINTSGYGSLPFGSDVYFLLNQSTPSDLSFENADGPDMLRTNRAYNGEHAMYEQYFAKYIDINGDGLQDVIGWQDRKLVVKLNQGGTFGDAMTLAPDTFFEQRFYTMKVGVGVPLDIVYPKYNESMSVIDINGDGRSELLVPGERIVTGCAEVAGPVPADTSNCGDGLYGAQKNPGQHDDAPNTAINSHILDDSIYRYDVIYFDEDADGNFTARKETSPFIGSAFQVATLDAFGDGNVDMIFTFGPRKHHPDNPDSDEANWIDESLTTAEGKQIFGENSDQYGAYIIRNYGGGQGTSASDYNQVDVIQSVTNGLNATHQWRYRPLSTGEKLPSGWPIYKTAHEQNGDGYFHFSSSLYVVNQLIEPDGIGGNLATNYAYRGAMFNHQGRGFQGFRTIITDTPATVDSSGAVTENIRSVTDFHQKFPKAGKIEEVRTCLASDGIETCSPTTPLSYTKNIYFEKKTAESSDTNSE</sequence>
<proteinExistence type="predicted"/>
<dbReference type="Pfam" id="PF17963">
    <property type="entry name" value="Big_9"/>
    <property type="match status" value="3"/>
</dbReference>
<evidence type="ECO:0000256" key="1">
    <source>
        <dbReference type="ARBA" id="ARBA00004613"/>
    </source>
</evidence>
<comment type="subcellular location">
    <subcellularLocation>
        <location evidence="1">Secreted</location>
    </subcellularLocation>
</comment>
<dbReference type="Gene3D" id="2.130.10.130">
    <property type="entry name" value="Integrin alpha, N-terminal"/>
    <property type="match status" value="1"/>
</dbReference>
<dbReference type="Pfam" id="PF12256">
    <property type="entry name" value="TcdB_toxin_midN"/>
    <property type="match status" value="1"/>
</dbReference>
<dbReference type="InterPro" id="IPR028994">
    <property type="entry name" value="Integrin_alpha_N"/>
</dbReference>
<gene>
    <name evidence="6" type="ORF">FLL46_06040</name>
</gene>
<dbReference type="Gene3D" id="2.60.40.3440">
    <property type="match status" value="1"/>
</dbReference>
<dbReference type="SUPFAM" id="SSF69318">
    <property type="entry name" value="Integrin alpha N-terminal domain"/>
    <property type="match status" value="1"/>
</dbReference>
<dbReference type="Gene3D" id="2.60.40.10">
    <property type="entry name" value="Immunoglobulins"/>
    <property type="match status" value="1"/>
</dbReference>
<dbReference type="Pfam" id="PF03534">
    <property type="entry name" value="SpvB"/>
    <property type="match status" value="1"/>
</dbReference>
<dbReference type="InterPro" id="IPR041690">
    <property type="entry name" value="Cadherin_5"/>
</dbReference>
<feature type="domain" description="Cadherin-like" evidence="5">
    <location>
        <begin position="493"/>
        <end position="580"/>
    </location>
</feature>
<dbReference type="Proteomes" id="UP000315439">
    <property type="component" value="Unassembled WGS sequence"/>
</dbReference>
<feature type="domain" description="Cadherin-like" evidence="5">
    <location>
        <begin position="671"/>
        <end position="758"/>
    </location>
</feature>
<dbReference type="GO" id="GO:0005576">
    <property type="term" value="C:extracellular region"/>
    <property type="evidence" value="ECO:0007669"/>
    <property type="project" value="UniProtKB-SubCell"/>
</dbReference>
<organism evidence="6 7">
    <name type="scientific">Aliikangiella coralliicola</name>
    <dbReference type="NCBI Taxonomy" id="2592383"/>
    <lineage>
        <taxon>Bacteria</taxon>
        <taxon>Pseudomonadati</taxon>
        <taxon>Pseudomonadota</taxon>
        <taxon>Gammaproteobacteria</taxon>
        <taxon>Oceanospirillales</taxon>
        <taxon>Pleioneaceae</taxon>
        <taxon>Aliikangiella</taxon>
    </lineage>
</organism>
<reference evidence="6 7" key="1">
    <citation type="submission" date="2019-07" db="EMBL/GenBank/DDBJ databases">
        <title>Draft genome for Aliikangiella sp. M105.</title>
        <authorList>
            <person name="Wang G."/>
        </authorList>
    </citation>
    <scope>NUCLEOTIDE SEQUENCE [LARGE SCALE GENOMIC DNA]</scope>
    <source>
        <strain evidence="6 7">M105</strain>
    </source>
</reference>
<dbReference type="EMBL" id="VIKS01000003">
    <property type="protein sequence ID" value="TQV89086.1"/>
    <property type="molecule type" value="Genomic_DNA"/>
</dbReference>
<dbReference type="InterPro" id="IPR003284">
    <property type="entry name" value="Sal_SpvB"/>
</dbReference>
<keyword evidence="2" id="KW-0964">Secreted</keyword>
<dbReference type="OrthoDB" id="614750at2"/>
<protein>
    <submittedName>
        <fullName evidence="6">Tandem-95 repeat protein</fullName>
    </submittedName>
</protein>
<evidence type="ECO:0000313" key="7">
    <source>
        <dbReference type="Proteomes" id="UP000315439"/>
    </source>
</evidence>